<sequence length="209" mass="22534">MKLRSSESRSAAVRCSRPPISKDGAHHISSAPRHAQPSGQASRDLDVAVHRHRGPGHAACGIVVASTGKACPNSSSRLKGIAARSSKQEVLEVWNLCQWCSSLCEEAGNLALIQLHQRDGYSRTLCSGSLPHHYTLARAEAAVVEIYTFLDLSLARKECSALPQHFCALGLISTRDGTDSYFSATRSPHTGRLCCAQSPRGADMKMVRV</sequence>
<dbReference type="Proteomes" id="UP000016932">
    <property type="component" value="Unassembled WGS sequence"/>
</dbReference>
<keyword evidence="3" id="KW-1185">Reference proteome</keyword>
<gene>
    <name evidence="2" type="ORF">MYCFIDRAFT_170949</name>
</gene>
<dbReference type="VEuPathDB" id="FungiDB:MYCFIDRAFT_170949"/>
<name>N1QCL2_PSEFD</name>
<accession>N1QCL2</accession>
<dbReference type="RefSeq" id="XP_007922092.1">
    <property type="nucleotide sequence ID" value="XM_007923901.1"/>
</dbReference>
<dbReference type="HOGENOM" id="CLU_1315895_0_0_1"/>
<dbReference type="EMBL" id="KB446555">
    <property type="protein sequence ID" value="EME89492.1"/>
    <property type="molecule type" value="Genomic_DNA"/>
</dbReference>
<evidence type="ECO:0000313" key="3">
    <source>
        <dbReference type="Proteomes" id="UP000016932"/>
    </source>
</evidence>
<proteinExistence type="predicted"/>
<dbReference type="GeneID" id="19332559"/>
<organism evidence="2 3">
    <name type="scientific">Pseudocercospora fijiensis (strain CIRAD86)</name>
    <name type="common">Black leaf streak disease fungus</name>
    <name type="synonym">Mycosphaerella fijiensis</name>
    <dbReference type="NCBI Taxonomy" id="383855"/>
    <lineage>
        <taxon>Eukaryota</taxon>
        <taxon>Fungi</taxon>
        <taxon>Dikarya</taxon>
        <taxon>Ascomycota</taxon>
        <taxon>Pezizomycotina</taxon>
        <taxon>Dothideomycetes</taxon>
        <taxon>Dothideomycetidae</taxon>
        <taxon>Mycosphaerellales</taxon>
        <taxon>Mycosphaerellaceae</taxon>
        <taxon>Pseudocercospora</taxon>
    </lineage>
</organism>
<evidence type="ECO:0000313" key="2">
    <source>
        <dbReference type="EMBL" id="EME89492.1"/>
    </source>
</evidence>
<feature type="region of interest" description="Disordered" evidence="1">
    <location>
        <begin position="1"/>
        <end position="43"/>
    </location>
</feature>
<reference evidence="2 3" key="1">
    <citation type="journal article" date="2012" name="PLoS Pathog.">
        <title>Diverse lifestyles and strategies of plant pathogenesis encoded in the genomes of eighteen Dothideomycetes fungi.</title>
        <authorList>
            <person name="Ohm R.A."/>
            <person name="Feau N."/>
            <person name="Henrissat B."/>
            <person name="Schoch C.L."/>
            <person name="Horwitz B.A."/>
            <person name="Barry K.W."/>
            <person name="Condon B.J."/>
            <person name="Copeland A.C."/>
            <person name="Dhillon B."/>
            <person name="Glaser F."/>
            <person name="Hesse C.N."/>
            <person name="Kosti I."/>
            <person name="LaButti K."/>
            <person name="Lindquist E.A."/>
            <person name="Lucas S."/>
            <person name="Salamov A.A."/>
            <person name="Bradshaw R.E."/>
            <person name="Ciuffetti L."/>
            <person name="Hamelin R.C."/>
            <person name="Kema G.H.J."/>
            <person name="Lawrence C."/>
            <person name="Scott J.A."/>
            <person name="Spatafora J.W."/>
            <person name="Turgeon B.G."/>
            <person name="de Wit P.J.G.M."/>
            <person name="Zhong S."/>
            <person name="Goodwin S.B."/>
            <person name="Grigoriev I.V."/>
        </authorList>
    </citation>
    <scope>NUCLEOTIDE SEQUENCE [LARGE SCALE GENOMIC DNA]</scope>
    <source>
        <strain evidence="2 3">CIRAD86</strain>
    </source>
</reference>
<protein>
    <submittedName>
        <fullName evidence="2">Uncharacterized protein</fullName>
    </submittedName>
</protein>
<dbReference type="KEGG" id="pfj:MYCFIDRAFT_170949"/>
<dbReference type="AlphaFoldDB" id="N1QCL2"/>
<evidence type="ECO:0000256" key="1">
    <source>
        <dbReference type="SAM" id="MobiDB-lite"/>
    </source>
</evidence>